<sequence>MGDIELNLNKLGDCEKLMDEAERDAEFYRIIKTQPIFQKRRDILKNIPKFWYLIIAENDDFSDYVSVEDLKYLESISDIYVHYKIADDNELRAKDFSITIEFDNEEGGRLVPSQTITKHFTVTIEDGEEKITSEPASIVWPTELDLINPQLIKSESKKTGKPIDKKLYRMGMKSFFAWFDWTGEKPGKEFRNGEDLTRLIIDDLFPYAVKYYTEALPGGDEGDDTSDPEELDLSEDEHDSQQDSEDDHDKKKRKLN</sequence>
<gene>
    <name evidence="1" type="ORF">CLIB1444_01S08922</name>
</gene>
<dbReference type="Proteomes" id="UP001152531">
    <property type="component" value="Unassembled WGS sequence"/>
</dbReference>
<organism evidence="1 2">
    <name type="scientific">[Candida] jaroonii</name>
    <dbReference type="NCBI Taxonomy" id="467808"/>
    <lineage>
        <taxon>Eukaryota</taxon>
        <taxon>Fungi</taxon>
        <taxon>Dikarya</taxon>
        <taxon>Ascomycota</taxon>
        <taxon>Saccharomycotina</taxon>
        <taxon>Pichiomycetes</taxon>
        <taxon>Debaryomycetaceae</taxon>
        <taxon>Yamadazyma</taxon>
    </lineage>
</organism>
<evidence type="ECO:0000313" key="1">
    <source>
        <dbReference type="EMBL" id="CAH6718536.1"/>
    </source>
</evidence>
<keyword evidence="2" id="KW-1185">Reference proteome</keyword>
<dbReference type="EMBL" id="CALSDN010000001">
    <property type="protein sequence ID" value="CAH6718536.1"/>
    <property type="molecule type" value="Genomic_DNA"/>
</dbReference>
<proteinExistence type="predicted"/>
<comment type="caution">
    <text evidence="1">The sequence shown here is derived from an EMBL/GenBank/DDBJ whole genome shotgun (WGS) entry which is preliminary data.</text>
</comment>
<reference evidence="1" key="1">
    <citation type="submission" date="2022-06" db="EMBL/GenBank/DDBJ databases">
        <authorList>
            <person name="Legras J.-L."/>
            <person name="Devillers H."/>
            <person name="Grondin C."/>
        </authorList>
    </citation>
    <scope>NUCLEOTIDE SEQUENCE</scope>
    <source>
        <strain evidence="1">CLIB 1444</strain>
    </source>
</reference>
<name>A0ACA9Y129_9ASCO</name>
<accession>A0ACA9Y129</accession>
<evidence type="ECO:0000313" key="2">
    <source>
        <dbReference type="Proteomes" id="UP001152531"/>
    </source>
</evidence>
<protein>
    <submittedName>
        <fullName evidence="1">Vacuolar protein sorting-associated protein 75</fullName>
    </submittedName>
</protein>